<reference evidence="1 2" key="1">
    <citation type="submission" date="2020-04" db="EMBL/GenBank/DDBJ databases">
        <title>Perkinsus olseni comparative genomics.</title>
        <authorList>
            <person name="Bogema D.R."/>
        </authorList>
    </citation>
    <scope>NUCLEOTIDE SEQUENCE [LARGE SCALE GENOMIC DNA]</scope>
    <source>
        <strain evidence="1">00978-12</strain>
    </source>
</reference>
<organism evidence="1 2">
    <name type="scientific">Perkinsus olseni</name>
    <name type="common">Perkinsus atlanticus</name>
    <dbReference type="NCBI Taxonomy" id="32597"/>
    <lineage>
        <taxon>Eukaryota</taxon>
        <taxon>Sar</taxon>
        <taxon>Alveolata</taxon>
        <taxon>Perkinsozoa</taxon>
        <taxon>Perkinsea</taxon>
        <taxon>Perkinsida</taxon>
        <taxon>Perkinsidae</taxon>
        <taxon>Perkinsus</taxon>
    </lineage>
</organism>
<dbReference type="AlphaFoldDB" id="A0A7J6P7U6"/>
<evidence type="ECO:0000313" key="2">
    <source>
        <dbReference type="Proteomes" id="UP000541610"/>
    </source>
</evidence>
<comment type="caution">
    <text evidence="1">The sequence shown here is derived from an EMBL/GenBank/DDBJ whole genome shotgun (WGS) entry which is preliminary data.</text>
</comment>
<dbReference type="EMBL" id="JABANP010000068">
    <property type="protein sequence ID" value="KAF4691947.1"/>
    <property type="molecule type" value="Genomic_DNA"/>
</dbReference>
<dbReference type="OrthoDB" id="10470056at2759"/>
<proteinExistence type="predicted"/>
<accession>A0A7J6P7U6</accession>
<evidence type="ECO:0000313" key="1">
    <source>
        <dbReference type="EMBL" id="KAF4691947.1"/>
    </source>
</evidence>
<protein>
    <submittedName>
        <fullName evidence="1">Uncharacterized protein</fullName>
    </submittedName>
</protein>
<gene>
    <name evidence="1" type="ORF">FOZ60_014433</name>
</gene>
<sequence length="140" mass="15269">MVFMLSDITSLQIVGEFRMELSKKRRIASHTAVGAEFVRPGGVSSSSRLDAWLRLELVQKDALDEDRLAGSESLLGQASSRLSSEEGRVMTFSLPSAPYRPVKGSPSLGPGCSQMCGLIRRQRITPQISLPASLSSFRNK</sequence>
<name>A0A7J6P7U6_PEROL</name>
<dbReference type="Proteomes" id="UP000541610">
    <property type="component" value="Unassembled WGS sequence"/>
</dbReference>